<dbReference type="CDD" id="cd19166">
    <property type="entry name" value="HemeO-bac"/>
    <property type="match status" value="1"/>
</dbReference>
<gene>
    <name evidence="1" type="ORF">IRL76_10450</name>
</gene>
<dbReference type="AlphaFoldDB" id="A0A7S8F346"/>
<name>A0A7S8F346_9SPHN</name>
<dbReference type="EMBL" id="CP064654">
    <property type="protein sequence ID" value="QPC98277.1"/>
    <property type="molecule type" value="Genomic_DNA"/>
</dbReference>
<protein>
    <submittedName>
        <fullName evidence="1">Biliverdin-producing heme oxygenase</fullName>
    </submittedName>
</protein>
<keyword evidence="2" id="KW-1185">Reference proteome</keyword>
<dbReference type="KEGG" id="qso:IRL76_10450"/>
<accession>A0A7S8F346</accession>
<evidence type="ECO:0000313" key="2">
    <source>
        <dbReference type="Proteomes" id="UP000594459"/>
    </source>
</evidence>
<organism evidence="1 2">
    <name type="scientific">Qipengyuania soli</name>
    <dbReference type="NCBI Taxonomy" id="2782568"/>
    <lineage>
        <taxon>Bacteria</taxon>
        <taxon>Pseudomonadati</taxon>
        <taxon>Pseudomonadota</taxon>
        <taxon>Alphaproteobacteria</taxon>
        <taxon>Sphingomonadales</taxon>
        <taxon>Erythrobacteraceae</taxon>
        <taxon>Qipengyuania</taxon>
    </lineage>
</organism>
<dbReference type="Proteomes" id="UP000594459">
    <property type="component" value="Chromosome"/>
</dbReference>
<proteinExistence type="predicted"/>
<reference evidence="1 2" key="1">
    <citation type="submission" date="2020-11" db="EMBL/GenBank/DDBJ databases">
        <title>The genome sequence of Erythrobacter sp. 6D36.</title>
        <authorList>
            <person name="Liu Y."/>
        </authorList>
    </citation>
    <scope>NUCLEOTIDE SEQUENCE [LARGE SCALE GENOMIC DNA]</scope>
    <source>
        <strain evidence="1 2">6D36</strain>
    </source>
</reference>
<sequence>MHDALDGMLAPLADGDRYSEFLAIQHAARLPIEDWFDAEIDVLRPPSQTGLIATDLAMLRVGPSRNSPRFCPQSSAEAIGIAWVLAGSSLGNRVILRRRKAYDGGMATCFLADDAMPSFWNALRPRLERPANERDAECALAGARRTFEHFISVAGDNTSKLAA</sequence>
<dbReference type="SUPFAM" id="SSF48613">
    <property type="entry name" value="Heme oxygenase-like"/>
    <property type="match status" value="1"/>
</dbReference>
<dbReference type="Gene3D" id="1.20.910.10">
    <property type="entry name" value="Heme oxygenase-like"/>
    <property type="match status" value="1"/>
</dbReference>
<dbReference type="InterPro" id="IPR016084">
    <property type="entry name" value="Haem_Oase-like_multi-hlx"/>
</dbReference>
<dbReference type="RefSeq" id="WP_200981284.1">
    <property type="nucleotide sequence ID" value="NZ_CP064654.1"/>
</dbReference>
<evidence type="ECO:0000313" key="1">
    <source>
        <dbReference type="EMBL" id="QPC98277.1"/>
    </source>
</evidence>